<keyword evidence="2" id="KW-0808">Transferase</keyword>
<dbReference type="InterPro" id="IPR029044">
    <property type="entry name" value="Nucleotide-diphossugar_trans"/>
</dbReference>
<dbReference type="PANTHER" id="PTHR13778:SF47">
    <property type="entry name" value="LIPOPOLYSACCHARIDE 1,3-GALACTOSYLTRANSFERASE"/>
    <property type="match status" value="1"/>
</dbReference>
<dbReference type="GO" id="GO:0016757">
    <property type="term" value="F:glycosyltransferase activity"/>
    <property type="evidence" value="ECO:0007669"/>
    <property type="project" value="UniProtKB-KW"/>
</dbReference>
<evidence type="ECO:0000313" key="5">
    <source>
        <dbReference type="Proteomes" id="UP000033393"/>
    </source>
</evidence>
<keyword evidence="1" id="KW-0328">Glycosyltransferase</keyword>
<dbReference type="EMBL" id="JYJG01000332">
    <property type="protein sequence ID" value="KJK42701.1"/>
    <property type="molecule type" value="Genomic_DNA"/>
</dbReference>
<dbReference type="GO" id="GO:0046872">
    <property type="term" value="F:metal ion binding"/>
    <property type="evidence" value="ECO:0007669"/>
    <property type="project" value="UniProtKB-KW"/>
</dbReference>
<dbReference type="Pfam" id="PF01501">
    <property type="entry name" value="Glyco_transf_8"/>
    <property type="match status" value="1"/>
</dbReference>
<dbReference type="RefSeq" id="WP_045316232.1">
    <property type="nucleotide sequence ID" value="NZ_JYJG01000332.1"/>
</dbReference>
<name>A0A0F0GJH6_LENAE</name>
<sequence>MAEEPIRIVLAADDDYAFPLAASVRSIVDNANRERPLEVVVLSCGISAESKRRLSASWDAGASGLVRFLDVDVSSLSAWPTSSPFLSHPTSATYARLLLPQLLPDWDKVIYLDVDTITLSPFDDLWDLDLHGLPLGAVIDPFNPSIGSPRGVQCWEEAGLDPGAPYFNAGMLVINLAVWRRDQIAAKALAYVEEHAACIGLLDQEALNAVVNGEFLAVDESWNMTDIRFGAPHPAASEIPAISEAALRGPRVRHFTGKRKPWKTGYLIPDAADLFFSYADRTAWAGRRAGAE</sequence>
<evidence type="ECO:0000256" key="2">
    <source>
        <dbReference type="ARBA" id="ARBA00022679"/>
    </source>
</evidence>
<dbReference type="SUPFAM" id="SSF53448">
    <property type="entry name" value="Nucleotide-diphospho-sugar transferases"/>
    <property type="match status" value="1"/>
</dbReference>
<evidence type="ECO:0000256" key="1">
    <source>
        <dbReference type="ARBA" id="ARBA00022676"/>
    </source>
</evidence>
<evidence type="ECO:0008006" key="6">
    <source>
        <dbReference type="Google" id="ProtNLM"/>
    </source>
</evidence>
<evidence type="ECO:0000256" key="3">
    <source>
        <dbReference type="ARBA" id="ARBA00022723"/>
    </source>
</evidence>
<dbReference type="Proteomes" id="UP000033393">
    <property type="component" value="Unassembled WGS sequence"/>
</dbReference>
<dbReference type="InterPro" id="IPR002495">
    <property type="entry name" value="Glyco_trans_8"/>
</dbReference>
<dbReference type="Gene3D" id="3.90.550.10">
    <property type="entry name" value="Spore Coat Polysaccharide Biosynthesis Protein SpsA, Chain A"/>
    <property type="match status" value="1"/>
</dbReference>
<dbReference type="InterPro" id="IPR050748">
    <property type="entry name" value="Glycosyltrans_8_dom-fam"/>
</dbReference>
<reference evidence="4 5" key="1">
    <citation type="submission" date="2015-02" db="EMBL/GenBank/DDBJ databases">
        <authorList>
            <person name="Ju K.-S."/>
            <person name="Doroghazi J.R."/>
            <person name="Metcalf W."/>
        </authorList>
    </citation>
    <scope>NUCLEOTIDE SEQUENCE [LARGE SCALE GENOMIC DNA]</scope>
    <source>
        <strain evidence="4 5">NRRL B-16140</strain>
    </source>
</reference>
<organism evidence="4 5">
    <name type="scientific">Lentzea aerocolonigenes</name>
    <name type="common">Lechevalieria aerocolonigenes</name>
    <name type="synonym">Saccharothrix aerocolonigenes</name>
    <dbReference type="NCBI Taxonomy" id="68170"/>
    <lineage>
        <taxon>Bacteria</taxon>
        <taxon>Bacillati</taxon>
        <taxon>Actinomycetota</taxon>
        <taxon>Actinomycetes</taxon>
        <taxon>Pseudonocardiales</taxon>
        <taxon>Pseudonocardiaceae</taxon>
        <taxon>Lentzea</taxon>
    </lineage>
</organism>
<comment type="caution">
    <text evidence="4">The sequence shown here is derived from an EMBL/GenBank/DDBJ whole genome shotgun (WGS) entry which is preliminary data.</text>
</comment>
<dbReference type="CDD" id="cd04194">
    <property type="entry name" value="GT8_A4GalT_like"/>
    <property type="match status" value="1"/>
</dbReference>
<keyword evidence="5" id="KW-1185">Reference proteome</keyword>
<accession>A0A0F0GJH6</accession>
<dbReference type="AlphaFoldDB" id="A0A0F0GJH6"/>
<proteinExistence type="predicted"/>
<gene>
    <name evidence="4" type="ORF">UK23_36035</name>
</gene>
<evidence type="ECO:0000313" key="4">
    <source>
        <dbReference type="EMBL" id="KJK42701.1"/>
    </source>
</evidence>
<dbReference type="PANTHER" id="PTHR13778">
    <property type="entry name" value="GLYCOSYLTRANSFERASE 8 DOMAIN-CONTAINING PROTEIN"/>
    <property type="match status" value="1"/>
</dbReference>
<dbReference type="PATRIC" id="fig|68170.10.peg.9357"/>
<keyword evidence="3" id="KW-0479">Metal-binding</keyword>
<protein>
    <recommendedName>
        <fullName evidence="6">Glycosyl transferase</fullName>
    </recommendedName>
</protein>